<protein>
    <recommendedName>
        <fullName evidence="2">Inhibitor I9 domain-containing protein</fullName>
    </recommendedName>
</protein>
<keyword evidence="4" id="KW-1185">Reference proteome</keyword>
<dbReference type="SUPFAM" id="SSF54897">
    <property type="entry name" value="Protease propeptides/inhibitors"/>
    <property type="match status" value="1"/>
</dbReference>
<dbReference type="InterPro" id="IPR010259">
    <property type="entry name" value="S8pro/Inhibitor_I9"/>
</dbReference>
<comment type="caution">
    <text evidence="3">The sequence shown here is derived from an EMBL/GenBank/DDBJ whole genome shotgun (WGS) entry which is preliminary data.</text>
</comment>
<dbReference type="Gene3D" id="3.30.70.80">
    <property type="entry name" value="Peptidase S8 propeptide/proteinase inhibitor I9"/>
    <property type="match status" value="1"/>
</dbReference>
<dbReference type="EMBL" id="JAUESC010000384">
    <property type="protein sequence ID" value="KAK0580310.1"/>
    <property type="molecule type" value="Genomic_DNA"/>
</dbReference>
<dbReference type="FunFam" id="3.30.70.80:FF:000003">
    <property type="entry name" value="Subtilisin-like protease SBT1.9"/>
    <property type="match status" value="1"/>
</dbReference>
<evidence type="ECO:0000313" key="3">
    <source>
        <dbReference type="EMBL" id="KAK0580310.1"/>
    </source>
</evidence>
<organism evidence="3 4">
    <name type="scientific">Acer saccharum</name>
    <name type="common">Sugar maple</name>
    <dbReference type="NCBI Taxonomy" id="4024"/>
    <lineage>
        <taxon>Eukaryota</taxon>
        <taxon>Viridiplantae</taxon>
        <taxon>Streptophyta</taxon>
        <taxon>Embryophyta</taxon>
        <taxon>Tracheophyta</taxon>
        <taxon>Spermatophyta</taxon>
        <taxon>Magnoliopsida</taxon>
        <taxon>eudicotyledons</taxon>
        <taxon>Gunneridae</taxon>
        <taxon>Pentapetalae</taxon>
        <taxon>rosids</taxon>
        <taxon>malvids</taxon>
        <taxon>Sapindales</taxon>
        <taxon>Sapindaceae</taxon>
        <taxon>Hippocastanoideae</taxon>
        <taxon>Acereae</taxon>
        <taxon>Acer</taxon>
    </lineage>
</organism>
<evidence type="ECO:0000313" key="4">
    <source>
        <dbReference type="Proteomes" id="UP001168877"/>
    </source>
</evidence>
<keyword evidence="1" id="KW-0732">Signal</keyword>
<dbReference type="Pfam" id="PF05922">
    <property type="entry name" value="Inhibitor_I9"/>
    <property type="match status" value="1"/>
</dbReference>
<evidence type="ECO:0000259" key="2">
    <source>
        <dbReference type="Pfam" id="PF05922"/>
    </source>
</evidence>
<feature type="chain" id="PRO_5041444382" description="Inhibitor I9 domain-containing protein" evidence="1">
    <location>
        <begin position="24"/>
        <end position="126"/>
    </location>
</feature>
<proteinExistence type="predicted"/>
<dbReference type="AlphaFoldDB" id="A0AA39RUG4"/>
<sequence>MTNFLPFKFLLSLFLLVWTATSSFVSGDRNTYIIHMDKSAMPAPFYTHHDWYMSTLSSLSSVPNGVAPTHLYTYTHVMDGFSAVLSQAHLDQIRNIPGHLAAYPDTIGHLHNKIKCLCKIMLYRIH</sequence>
<dbReference type="InterPro" id="IPR037045">
    <property type="entry name" value="S8pro/Inhibitor_I9_sf"/>
</dbReference>
<reference evidence="3" key="2">
    <citation type="submission" date="2023-06" db="EMBL/GenBank/DDBJ databases">
        <authorList>
            <person name="Swenson N.G."/>
            <person name="Wegrzyn J.L."/>
            <person name="Mcevoy S.L."/>
        </authorList>
    </citation>
    <scope>NUCLEOTIDE SEQUENCE</scope>
    <source>
        <strain evidence="3">NS2018</strain>
        <tissue evidence="3">Leaf</tissue>
    </source>
</reference>
<evidence type="ECO:0000256" key="1">
    <source>
        <dbReference type="SAM" id="SignalP"/>
    </source>
</evidence>
<reference evidence="3" key="1">
    <citation type="journal article" date="2022" name="Plant J.">
        <title>Strategies of tolerance reflected in two North American maple genomes.</title>
        <authorList>
            <person name="McEvoy S.L."/>
            <person name="Sezen U.U."/>
            <person name="Trouern-Trend A."/>
            <person name="McMahon S.M."/>
            <person name="Schaberg P.G."/>
            <person name="Yang J."/>
            <person name="Wegrzyn J.L."/>
            <person name="Swenson N.G."/>
        </authorList>
    </citation>
    <scope>NUCLEOTIDE SEQUENCE</scope>
    <source>
        <strain evidence="3">NS2018</strain>
    </source>
</reference>
<gene>
    <name evidence="3" type="ORF">LWI29_000569</name>
</gene>
<feature type="signal peptide" evidence="1">
    <location>
        <begin position="1"/>
        <end position="23"/>
    </location>
</feature>
<name>A0AA39RUG4_ACESA</name>
<dbReference type="Proteomes" id="UP001168877">
    <property type="component" value="Unassembled WGS sequence"/>
</dbReference>
<accession>A0AA39RUG4</accession>
<feature type="domain" description="Inhibitor I9" evidence="2">
    <location>
        <begin position="31"/>
        <end position="111"/>
    </location>
</feature>